<keyword evidence="3" id="KW-1185">Reference proteome</keyword>
<keyword evidence="1" id="KW-0472">Membrane</keyword>
<protein>
    <submittedName>
        <fullName evidence="2">Uncharacterized protein</fullName>
    </submittedName>
</protein>
<evidence type="ECO:0000313" key="3">
    <source>
        <dbReference type="Proteomes" id="UP001143372"/>
    </source>
</evidence>
<evidence type="ECO:0000256" key="1">
    <source>
        <dbReference type="SAM" id="Phobius"/>
    </source>
</evidence>
<sequence length="69" mass="7532">MMLGWFVRLSLGLASLITGLFVAKDAVNFGIVNVMVAVLLLTAVISVLAFWPMISTGAMSAYRNFLRRP</sequence>
<comment type="caution">
    <text evidence="2">The sequence shown here is derived from an EMBL/GenBank/DDBJ whole genome shotgun (WGS) entry which is preliminary data.</text>
</comment>
<gene>
    <name evidence="2" type="ORF">GCM10008179_28880</name>
</gene>
<feature type="transmembrane region" description="Helical" evidence="1">
    <location>
        <begin position="29"/>
        <end position="54"/>
    </location>
</feature>
<keyword evidence="1" id="KW-1133">Transmembrane helix</keyword>
<dbReference type="EMBL" id="BSFI01000021">
    <property type="protein sequence ID" value="GLK69250.1"/>
    <property type="molecule type" value="Genomic_DNA"/>
</dbReference>
<proteinExistence type="predicted"/>
<evidence type="ECO:0000313" key="2">
    <source>
        <dbReference type="EMBL" id="GLK69250.1"/>
    </source>
</evidence>
<accession>A0A9W6MWV2</accession>
<reference evidence="2" key="1">
    <citation type="journal article" date="2014" name="Int. J. Syst. Evol. Microbiol.">
        <title>Complete genome sequence of Corynebacterium casei LMG S-19264T (=DSM 44701T), isolated from a smear-ripened cheese.</title>
        <authorList>
            <consortium name="US DOE Joint Genome Institute (JGI-PGF)"/>
            <person name="Walter F."/>
            <person name="Albersmeier A."/>
            <person name="Kalinowski J."/>
            <person name="Ruckert C."/>
        </authorList>
    </citation>
    <scope>NUCLEOTIDE SEQUENCE</scope>
    <source>
        <strain evidence="2">VKM B-2347</strain>
    </source>
</reference>
<dbReference type="AlphaFoldDB" id="A0A9W6MWV2"/>
<organism evidence="2 3">
    <name type="scientific">Hansschlegelia plantiphila</name>
    <dbReference type="NCBI Taxonomy" id="374655"/>
    <lineage>
        <taxon>Bacteria</taxon>
        <taxon>Pseudomonadati</taxon>
        <taxon>Pseudomonadota</taxon>
        <taxon>Alphaproteobacteria</taxon>
        <taxon>Hyphomicrobiales</taxon>
        <taxon>Methylopilaceae</taxon>
        <taxon>Hansschlegelia</taxon>
    </lineage>
</organism>
<reference evidence="2" key="2">
    <citation type="submission" date="2023-01" db="EMBL/GenBank/DDBJ databases">
        <authorList>
            <person name="Sun Q."/>
            <person name="Evtushenko L."/>
        </authorList>
    </citation>
    <scope>NUCLEOTIDE SEQUENCE</scope>
    <source>
        <strain evidence="2">VKM B-2347</strain>
    </source>
</reference>
<keyword evidence="1" id="KW-0812">Transmembrane</keyword>
<name>A0A9W6MWV2_9HYPH</name>
<dbReference type="Proteomes" id="UP001143372">
    <property type="component" value="Unassembled WGS sequence"/>
</dbReference>